<dbReference type="InterPro" id="IPR002481">
    <property type="entry name" value="FUR"/>
</dbReference>
<keyword evidence="5" id="KW-0238">DNA-binding</keyword>
<protein>
    <recommendedName>
        <fullName evidence="8">Ferric uptake regulation protein</fullName>
    </recommendedName>
</protein>
<evidence type="ECO:0000256" key="1">
    <source>
        <dbReference type="ARBA" id="ARBA00007957"/>
    </source>
</evidence>
<name>A0A381U1Y2_9ZZZZ</name>
<reference evidence="7" key="1">
    <citation type="submission" date="2018-05" db="EMBL/GenBank/DDBJ databases">
        <authorList>
            <person name="Lanie J.A."/>
            <person name="Ng W.-L."/>
            <person name="Kazmierczak K.M."/>
            <person name="Andrzejewski T.M."/>
            <person name="Davidsen T.M."/>
            <person name="Wayne K.J."/>
            <person name="Tettelin H."/>
            <person name="Glass J.I."/>
            <person name="Rusch D."/>
            <person name="Podicherti R."/>
            <person name="Tsui H.-C.T."/>
            <person name="Winkler M.E."/>
        </authorList>
    </citation>
    <scope>NUCLEOTIDE SEQUENCE</scope>
</reference>
<dbReference type="PANTHER" id="PTHR33202">
    <property type="entry name" value="ZINC UPTAKE REGULATION PROTEIN"/>
    <property type="match status" value="1"/>
</dbReference>
<dbReference type="GO" id="GO:0008270">
    <property type="term" value="F:zinc ion binding"/>
    <property type="evidence" value="ECO:0007669"/>
    <property type="project" value="TreeGrafter"/>
</dbReference>
<dbReference type="InterPro" id="IPR036388">
    <property type="entry name" value="WH-like_DNA-bd_sf"/>
</dbReference>
<evidence type="ECO:0000256" key="4">
    <source>
        <dbReference type="ARBA" id="ARBA00023015"/>
    </source>
</evidence>
<dbReference type="GO" id="GO:1900376">
    <property type="term" value="P:regulation of secondary metabolite biosynthetic process"/>
    <property type="evidence" value="ECO:0007669"/>
    <property type="project" value="TreeGrafter"/>
</dbReference>
<dbReference type="InterPro" id="IPR036390">
    <property type="entry name" value="WH_DNA-bd_sf"/>
</dbReference>
<gene>
    <name evidence="7" type="ORF">METZ01_LOCUS73317</name>
</gene>
<organism evidence="7">
    <name type="scientific">marine metagenome</name>
    <dbReference type="NCBI Taxonomy" id="408172"/>
    <lineage>
        <taxon>unclassified sequences</taxon>
        <taxon>metagenomes</taxon>
        <taxon>ecological metagenomes</taxon>
    </lineage>
</organism>
<dbReference type="Gene3D" id="1.10.10.10">
    <property type="entry name" value="Winged helix-like DNA-binding domain superfamily/Winged helix DNA-binding domain"/>
    <property type="match status" value="1"/>
</dbReference>
<keyword evidence="3" id="KW-0862">Zinc</keyword>
<dbReference type="GO" id="GO:0045892">
    <property type="term" value="P:negative regulation of DNA-templated transcription"/>
    <property type="evidence" value="ECO:0007669"/>
    <property type="project" value="TreeGrafter"/>
</dbReference>
<evidence type="ECO:0000313" key="7">
    <source>
        <dbReference type="EMBL" id="SVA20463.1"/>
    </source>
</evidence>
<evidence type="ECO:0000256" key="6">
    <source>
        <dbReference type="ARBA" id="ARBA00023163"/>
    </source>
</evidence>
<dbReference type="PANTHER" id="PTHR33202:SF6">
    <property type="entry name" value="ZINC UPTAKE REGULATION PROTEIN"/>
    <property type="match status" value="1"/>
</dbReference>
<keyword evidence="6" id="KW-0804">Transcription</keyword>
<sequence length="166" mass="17981">MANQHDMRPRAFTDHDHGLCAQTALASARNLCARRSLKLTPARETVLNILLESHAALGAYTILEKLARAGFRAQPPVAYRALDFLVENGFAHRIEKLNAFVACSRPEQGHDPAFMICSHCRLVAETSTTPGRGVLGRTAQAIGFEIERTVVEVEGICAGCLDTGPA</sequence>
<accession>A0A381U1Y2</accession>
<evidence type="ECO:0000256" key="2">
    <source>
        <dbReference type="ARBA" id="ARBA00022491"/>
    </source>
</evidence>
<dbReference type="GO" id="GO:0003700">
    <property type="term" value="F:DNA-binding transcription factor activity"/>
    <property type="evidence" value="ECO:0007669"/>
    <property type="project" value="InterPro"/>
</dbReference>
<comment type="similarity">
    <text evidence="1">Belongs to the Fur family.</text>
</comment>
<keyword evidence="2" id="KW-0678">Repressor</keyword>
<dbReference type="EMBL" id="UINC01005305">
    <property type="protein sequence ID" value="SVA20463.1"/>
    <property type="molecule type" value="Genomic_DNA"/>
</dbReference>
<dbReference type="AlphaFoldDB" id="A0A381U1Y2"/>
<dbReference type="GO" id="GO:0005829">
    <property type="term" value="C:cytosol"/>
    <property type="evidence" value="ECO:0007669"/>
    <property type="project" value="TreeGrafter"/>
</dbReference>
<evidence type="ECO:0008006" key="8">
    <source>
        <dbReference type="Google" id="ProtNLM"/>
    </source>
</evidence>
<proteinExistence type="inferred from homology"/>
<dbReference type="InterPro" id="IPR043135">
    <property type="entry name" value="Fur_C"/>
</dbReference>
<dbReference type="SUPFAM" id="SSF46785">
    <property type="entry name" value="Winged helix' DNA-binding domain"/>
    <property type="match status" value="1"/>
</dbReference>
<evidence type="ECO:0000256" key="3">
    <source>
        <dbReference type="ARBA" id="ARBA00022833"/>
    </source>
</evidence>
<keyword evidence="4" id="KW-0805">Transcription regulation</keyword>
<evidence type="ECO:0000256" key="5">
    <source>
        <dbReference type="ARBA" id="ARBA00023125"/>
    </source>
</evidence>
<dbReference type="Gene3D" id="3.30.1490.190">
    <property type="match status" value="1"/>
</dbReference>
<dbReference type="GO" id="GO:0000976">
    <property type="term" value="F:transcription cis-regulatory region binding"/>
    <property type="evidence" value="ECO:0007669"/>
    <property type="project" value="TreeGrafter"/>
</dbReference>